<feature type="non-terminal residue" evidence="4">
    <location>
        <position position="943"/>
    </location>
</feature>
<dbReference type="PANTHER" id="PTHR15830">
    <property type="entry name" value="TELOMERE LENGTH REGULATION PROTEIN TEL2 FAMILY MEMBER"/>
    <property type="match status" value="1"/>
</dbReference>
<dbReference type="Proteomes" id="UP000092154">
    <property type="component" value="Unassembled WGS sequence"/>
</dbReference>
<dbReference type="EMBL" id="KV449275">
    <property type="protein sequence ID" value="OAX31716.1"/>
    <property type="molecule type" value="Genomic_DNA"/>
</dbReference>
<evidence type="ECO:0000313" key="4">
    <source>
        <dbReference type="EMBL" id="OAX31716.1"/>
    </source>
</evidence>
<protein>
    <recommendedName>
        <fullName evidence="3">Telomere length regulation protein conserved domain-containing protein</fullName>
    </recommendedName>
</protein>
<gene>
    <name evidence="4" type="ORF">K503DRAFT_703274</name>
</gene>
<dbReference type="OrthoDB" id="10254187at2759"/>
<evidence type="ECO:0000259" key="3">
    <source>
        <dbReference type="Pfam" id="PF10193"/>
    </source>
</evidence>
<dbReference type="STRING" id="1314800.A0A1B7MGI1"/>
<dbReference type="InterPro" id="IPR019337">
    <property type="entry name" value="Telomere_length_regulation_dom"/>
</dbReference>
<dbReference type="InterPro" id="IPR038528">
    <property type="entry name" value="TEL2_C_sf"/>
</dbReference>
<evidence type="ECO:0000256" key="2">
    <source>
        <dbReference type="SAM" id="MobiDB-lite"/>
    </source>
</evidence>
<dbReference type="InterPro" id="IPR051970">
    <property type="entry name" value="TEL2_Regulation"/>
</dbReference>
<dbReference type="GO" id="GO:0042162">
    <property type="term" value="F:telomeric DNA binding"/>
    <property type="evidence" value="ECO:0007669"/>
    <property type="project" value="TreeGrafter"/>
</dbReference>
<dbReference type="Gene3D" id="1.25.40.720">
    <property type="entry name" value="Telomere length regulation protein 2, C-terminal domain"/>
    <property type="match status" value="1"/>
</dbReference>
<feature type="region of interest" description="Disordered" evidence="2">
    <location>
        <begin position="489"/>
        <end position="561"/>
    </location>
</feature>
<dbReference type="Pfam" id="PF10193">
    <property type="entry name" value="Telomere_reg-2"/>
    <property type="match status" value="1"/>
</dbReference>
<name>A0A1B7MGI1_9AGAM</name>
<evidence type="ECO:0000313" key="5">
    <source>
        <dbReference type="Proteomes" id="UP000092154"/>
    </source>
</evidence>
<dbReference type="PANTHER" id="PTHR15830:SF10">
    <property type="entry name" value="TELOMERE LENGTH REGULATION PROTEIN TEL2 HOMOLOG"/>
    <property type="match status" value="1"/>
</dbReference>
<feature type="compositionally biased region" description="Polar residues" evidence="2">
    <location>
        <begin position="515"/>
        <end position="530"/>
    </location>
</feature>
<reference evidence="4 5" key="1">
    <citation type="submission" date="2016-06" db="EMBL/GenBank/DDBJ databases">
        <title>Comparative genomics of the ectomycorrhizal sister species Rhizopogon vinicolor and Rhizopogon vesiculosus (Basidiomycota: Boletales) reveals a divergence of the mating type B locus.</title>
        <authorList>
            <consortium name="DOE Joint Genome Institute"/>
            <person name="Mujic A.B."/>
            <person name="Kuo A."/>
            <person name="Tritt A."/>
            <person name="Lipzen A."/>
            <person name="Chen C."/>
            <person name="Johnson J."/>
            <person name="Sharma A."/>
            <person name="Barry K."/>
            <person name="Grigoriev I.V."/>
            <person name="Spatafora J.W."/>
        </authorList>
    </citation>
    <scope>NUCLEOTIDE SEQUENCE [LARGE SCALE GENOMIC DNA]</scope>
    <source>
        <strain evidence="4 5">AM-OR11-026</strain>
    </source>
</reference>
<feature type="compositionally biased region" description="Low complexity" evidence="2">
    <location>
        <begin position="540"/>
        <end position="553"/>
    </location>
</feature>
<dbReference type="GO" id="GO:0051083">
    <property type="term" value="P:'de novo' cotranslational protein folding"/>
    <property type="evidence" value="ECO:0007669"/>
    <property type="project" value="TreeGrafter"/>
</dbReference>
<keyword evidence="5" id="KW-1185">Reference proteome</keyword>
<comment type="similarity">
    <text evidence="1">Belongs to the TEL2 family.</text>
</comment>
<sequence length="943" mass="103410">MEDDTFAQIKSIVDSLQSPITDLQALLSLLCRPLDYIGLLPPPWRRFNLNPLHGTQTIDIPRAFAPLQRVVIERVLPTWSTVLADEGHLLLADQYFCPDAFSFALPAAGEVVLSAYSILLSSVLTEEPIRLLAKLSSQYPIDRLHTAAFIGNYSSARTSLRWDDCLRNGFAVPVKAANAVAMRDLPSELELATYFNRLSIGTERLVFSLSRSPWQGQVTSVTQLLVKLVNVGVFPSSSFLPPSQPSFFRSTLPTIRGRFREDDDDRYSKFWTDILNSLPSTVAQQTIFSSLCYSLAQLPSPLGVTAQDRGIVVQESLLLHAIFGPLQPESDAWNSVLGVILTNDWNEGHARIFVCWAAGAARALQALLACTLDGWSASEHVKHSLLSRHHYVTSLLLLIVSYFPLQSELVVSTALSPRFVSAVGQYISHLDNSVRRCGMLAAEVVATHAGRNLDFGNWDGDEDEKPWARDLRALCSARDIDFDPWAGAELESPKSEESTPTEEITTAGVLADAETSASKQTKASIRTTGYDSDDSLTGYASPTSSRSASPTPSELEDLEKEPTLRVGVKKIPRPVYLAQLGELVRSSGKVKSGEENLEADKIEMALNVAEELIRKKKDYGTELEENAANLVYGFVSLNDSYELEGFETKRQRAVNALVACCPRVSATCIIEEFFRNQYSTEQRFVILNALVFGARELASLPVHSSTLQPLDNQRTAFPSKTLPPALHQKYLAAGGQDGGAVQGLLEGVTRAAIDRGKEATAEKVPEFVRDRQLRIQKAPKITQAPPAETRALLPGRTLQSPRTTFTAVAAEYFIMPFINRFWVFLRSEQTREERTVHREALHQYHGAGTGLILNPVVLSQFMGSLALLVHAAQNASQWLSLIAPDALELAVTLGTRPISRTIGGDADWAGQPGEARGKEASVLTTALELSLIVLDGCLELDGG</sequence>
<organism evidence="4 5">
    <name type="scientific">Rhizopogon vinicolor AM-OR11-026</name>
    <dbReference type="NCBI Taxonomy" id="1314800"/>
    <lineage>
        <taxon>Eukaryota</taxon>
        <taxon>Fungi</taxon>
        <taxon>Dikarya</taxon>
        <taxon>Basidiomycota</taxon>
        <taxon>Agaricomycotina</taxon>
        <taxon>Agaricomycetes</taxon>
        <taxon>Agaricomycetidae</taxon>
        <taxon>Boletales</taxon>
        <taxon>Suillineae</taxon>
        <taxon>Rhizopogonaceae</taxon>
        <taxon>Rhizopogon</taxon>
    </lineage>
</organism>
<accession>A0A1B7MGI1</accession>
<dbReference type="AlphaFoldDB" id="A0A1B7MGI1"/>
<proteinExistence type="inferred from homology"/>
<feature type="domain" description="Telomere length regulation protein conserved" evidence="3">
    <location>
        <begin position="574"/>
        <end position="694"/>
    </location>
</feature>
<evidence type="ECO:0000256" key="1">
    <source>
        <dbReference type="ARBA" id="ARBA00006133"/>
    </source>
</evidence>
<dbReference type="InParanoid" id="A0A1B7MGI1"/>
<dbReference type="GO" id="GO:0051879">
    <property type="term" value="F:Hsp90 protein binding"/>
    <property type="evidence" value="ECO:0007669"/>
    <property type="project" value="TreeGrafter"/>
</dbReference>
<dbReference type="GO" id="GO:0005829">
    <property type="term" value="C:cytosol"/>
    <property type="evidence" value="ECO:0007669"/>
    <property type="project" value="TreeGrafter"/>
</dbReference>